<name>A0A6A5VK12_9PLEO</name>
<feature type="compositionally biased region" description="Polar residues" evidence="1">
    <location>
        <begin position="314"/>
        <end position="329"/>
    </location>
</feature>
<feature type="region of interest" description="Disordered" evidence="1">
    <location>
        <begin position="87"/>
        <end position="123"/>
    </location>
</feature>
<keyword evidence="3" id="KW-1185">Reference proteome</keyword>
<feature type="region of interest" description="Disordered" evidence="1">
    <location>
        <begin position="162"/>
        <end position="183"/>
    </location>
</feature>
<organism evidence="2 3">
    <name type="scientific">Bimuria novae-zelandiae CBS 107.79</name>
    <dbReference type="NCBI Taxonomy" id="1447943"/>
    <lineage>
        <taxon>Eukaryota</taxon>
        <taxon>Fungi</taxon>
        <taxon>Dikarya</taxon>
        <taxon>Ascomycota</taxon>
        <taxon>Pezizomycotina</taxon>
        <taxon>Dothideomycetes</taxon>
        <taxon>Pleosporomycetidae</taxon>
        <taxon>Pleosporales</taxon>
        <taxon>Massarineae</taxon>
        <taxon>Didymosphaeriaceae</taxon>
        <taxon>Bimuria</taxon>
    </lineage>
</organism>
<accession>A0A6A5VK12</accession>
<dbReference type="AlphaFoldDB" id="A0A6A5VK12"/>
<reference evidence="2" key="1">
    <citation type="journal article" date="2020" name="Stud. Mycol.">
        <title>101 Dothideomycetes genomes: a test case for predicting lifestyles and emergence of pathogens.</title>
        <authorList>
            <person name="Haridas S."/>
            <person name="Albert R."/>
            <person name="Binder M."/>
            <person name="Bloem J."/>
            <person name="Labutti K."/>
            <person name="Salamov A."/>
            <person name="Andreopoulos B."/>
            <person name="Baker S."/>
            <person name="Barry K."/>
            <person name="Bills G."/>
            <person name="Bluhm B."/>
            <person name="Cannon C."/>
            <person name="Castanera R."/>
            <person name="Culley D."/>
            <person name="Daum C."/>
            <person name="Ezra D."/>
            <person name="Gonzalez J."/>
            <person name="Henrissat B."/>
            <person name="Kuo A."/>
            <person name="Liang C."/>
            <person name="Lipzen A."/>
            <person name="Lutzoni F."/>
            <person name="Magnuson J."/>
            <person name="Mondo S."/>
            <person name="Nolan M."/>
            <person name="Ohm R."/>
            <person name="Pangilinan J."/>
            <person name="Park H.-J."/>
            <person name="Ramirez L."/>
            <person name="Alfaro M."/>
            <person name="Sun H."/>
            <person name="Tritt A."/>
            <person name="Yoshinaga Y."/>
            <person name="Zwiers L.-H."/>
            <person name="Turgeon B."/>
            <person name="Goodwin S."/>
            <person name="Spatafora J."/>
            <person name="Crous P."/>
            <person name="Grigoriev I."/>
        </authorList>
    </citation>
    <scope>NUCLEOTIDE SEQUENCE</scope>
    <source>
        <strain evidence="2">CBS 107.79</strain>
    </source>
</reference>
<evidence type="ECO:0000313" key="2">
    <source>
        <dbReference type="EMBL" id="KAF1978003.1"/>
    </source>
</evidence>
<feature type="region of interest" description="Disordered" evidence="1">
    <location>
        <begin position="284"/>
        <end position="329"/>
    </location>
</feature>
<sequence length="329" mass="36924">MQQNGLQAEVREFSSMCKKNCEQIEQLKKDTETLQSSTSPTEGRLDGLQSNQNSDRAKTASLQATLDVVLQRMEKLEDARIEDRKRFEDKLESVVKQRQAAEGERDQERIKRQETESQASALEDRTKALEAEIISLKHARDSNEGCLTDLAAFTKNLRETAHHREEESAKGFGELKQSHDQQRGKILEQEAKHAGYQAYQNQNAERIKVIDRQTAGLRSTVNALQKNLETHASKTGSLTTSDKMSVTGPRPGRRVDHTRLDEENRRNQVYDGSLMRGYSNSLTLTPNISPMGPPSVTPSRCPGYHPMPSPLARLTTSRAGPSTPSRLNQ</sequence>
<dbReference type="Proteomes" id="UP000800036">
    <property type="component" value="Unassembled WGS sequence"/>
</dbReference>
<feature type="compositionally biased region" description="Basic and acidic residues" evidence="1">
    <location>
        <begin position="87"/>
        <end position="115"/>
    </location>
</feature>
<proteinExistence type="predicted"/>
<gene>
    <name evidence="2" type="ORF">BU23DRAFT_654205</name>
</gene>
<feature type="region of interest" description="Disordered" evidence="1">
    <location>
        <begin position="230"/>
        <end position="255"/>
    </location>
</feature>
<feature type="compositionally biased region" description="Polar residues" evidence="1">
    <location>
        <begin position="233"/>
        <end position="244"/>
    </location>
</feature>
<evidence type="ECO:0000313" key="3">
    <source>
        <dbReference type="Proteomes" id="UP000800036"/>
    </source>
</evidence>
<evidence type="ECO:0000256" key="1">
    <source>
        <dbReference type="SAM" id="MobiDB-lite"/>
    </source>
</evidence>
<feature type="region of interest" description="Disordered" evidence="1">
    <location>
        <begin position="28"/>
        <end position="59"/>
    </location>
</feature>
<evidence type="ECO:0008006" key="4">
    <source>
        <dbReference type="Google" id="ProtNLM"/>
    </source>
</evidence>
<protein>
    <recommendedName>
        <fullName evidence="4">SWI5-dependent HO expression protein 3</fullName>
    </recommendedName>
</protein>
<dbReference type="EMBL" id="ML976661">
    <property type="protein sequence ID" value="KAF1978003.1"/>
    <property type="molecule type" value="Genomic_DNA"/>
</dbReference>
<feature type="compositionally biased region" description="Polar residues" evidence="1">
    <location>
        <begin position="48"/>
        <end position="59"/>
    </location>
</feature>